<evidence type="ECO:0000259" key="3">
    <source>
        <dbReference type="PROSITE" id="PS51791"/>
    </source>
</evidence>
<evidence type="ECO:0000313" key="5">
    <source>
        <dbReference type="Proteomes" id="UP001178461"/>
    </source>
</evidence>
<evidence type="ECO:0000256" key="1">
    <source>
        <dbReference type="ARBA" id="ARBA00009163"/>
    </source>
</evidence>
<dbReference type="InterPro" id="IPR022158">
    <property type="entry name" value="Inositol_phosphatase"/>
</dbReference>
<comment type="similarity">
    <text evidence="1">Belongs to the TPRG1 family.</text>
</comment>
<dbReference type="GO" id="GO:0005737">
    <property type="term" value="C:cytoplasm"/>
    <property type="evidence" value="ECO:0007669"/>
    <property type="project" value="TreeGrafter"/>
</dbReference>
<proteinExistence type="inferred from homology"/>
<accession>A0AA35P915</accession>
<dbReference type="AlphaFoldDB" id="A0AA35P915"/>
<dbReference type="InterPro" id="IPR040242">
    <property type="entry name" value="TPRG1-like"/>
</dbReference>
<organism evidence="4 5">
    <name type="scientific">Podarcis lilfordi</name>
    <name type="common">Lilford's wall lizard</name>
    <dbReference type="NCBI Taxonomy" id="74358"/>
    <lineage>
        <taxon>Eukaryota</taxon>
        <taxon>Metazoa</taxon>
        <taxon>Chordata</taxon>
        <taxon>Craniata</taxon>
        <taxon>Vertebrata</taxon>
        <taxon>Euteleostomi</taxon>
        <taxon>Lepidosauria</taxon>
        <taxon>Squamata</taxon>
        <taxon>Bifurcata</taxon>
        <taxon>Unidentata</taxon>
        <taxon>Episquamata</taxon>
        <taxon>Laterata</taxon>
        <taxon>Lacertibaenia</taxon>
        <taxon>Lacertidae</taxon>
        <taxon>Podarcis</taxon>
    </lineage>
</organism>
<evidence type="ECO:0000256" key="2">
    <source>
        <dbReference type="SAM" id="MobiDB-lite"/>
    </source>
</evidence>
<dbReference type="Pfam" id="PF12456">
    <property type="entry name" value="hSac2"/>
    <property type="match status" value="1"/>
</dbReference>
<keyword evidence="5" id="KW-1185">Reference proteome</keyword>
<dbReference type="PROSITE" id="PS51791">
    <property type="entry name" value="HSAC2"/>
    <property type="match status" value="1"/>
</dbReference>
<feature type="domain" description="HSac2" evidence="3">
    <location>
        <begin position="65"/>
        <end position="252"/>
    </location>
</feature>
<sequence length="272" mass="30764">MSGSGNYQEFKTVEMQQDLEEKSMGNPGAGTAQEPDSGSFPPSAPKTMLYPRPHADPYDSRKYFATRPGAFDQAMDDLRAHVTANMGETAHSFWLLAEIDHWNNEKERVVVITDSALLVCKYDFIMLKCLELQRVPLSYINRICLGPFTFPEKSLDRREGEGLRIFWDKQREPSLLARWNPFSTDMPYTTFTEHPVKNINQRFITICQISAFTAMLVQAVQNAERTDLTAGRTAGVEVAHEPLLIETYTGLMSFLGNRNKLGYSLARGSFGF</sequence>
<protein>
    <submittedName>
        <fullName evidence="4">HSac2 domain-containing protein</fullName>
    </submittedName>
</protein>
<gene>
    <name evidence="4" type="ORF">PODLI_1B024280</name>
</gene>
<reference evidence="4" key="1">
    <citation type="submission" date="2022-12" db="EMBL/GenBank/DDBJ databases">
        <authorList>
            <person name="Alioto T."/>
            <person name="Alioto T."/>
            <person name="Gomez Garrido J."/>
        </authorList>
    </citation>
    <scope>NUCLEOTIDE SEQUENCE</scope>
</reference>
<dbReference type="Proteomes" id="UP001178461">
    <property type="component" value="Chromosome 5"/>
</dbReference>
<name>A0AA35P915_9SAUR</name>
<feature type="region of interest" description="Disordered" evidence="2">
    <location>
        <begin position="1"/>
        <end position="52"/>
    </location>
</feature>
<evidence type="ECO:0000313" key="4">
    <source>
        <dbReference type="EMBL" id="CAI5776137.1"/>
    </source>
</evidence>
<dbReference type="InterPro" id="IPR034753">
    <property type="entry name" value="hSac2"/>
</dbReference>
<dbReference type="EMBL" id="OX395130">
    <property type="protein sequence ID" value="CAI5776137.1"/>
    <property type="molecule type" value="Genomic_DNA"/>
</dbReference>
<dbReference type="PANTHER" id="PTHR31108">
    <property type="entry name" value="TUMOR PROTEIN P63-REGULATED GENE 1-LIKE PROTEIN"/>
    <property type="match status" value="1"/>
</dbReference>
<dbReference type="PANTHER" id="PTHR31108:SF6">
    <property type="entry name" value="TUMOR PROTEIN P63-REGULATED GENE 1 PROTEIN"/>
    <property type="match status" value="1"/>
</dbReference>